<dbReference type="AlphaFoldDB" id="A0A5N5FJW0"/>
<reference evidence="1 2" key="1">
    <citation type="submission" date="2019-09" db="EMBL/GenBank/DDBJ databases">
        <authorList>
            <person name="Ou C."/>
        </authorList>
    </citation>
    <scope>NUCLEOTIDE SEQUENCE [LARGE SCALE GENOMIC DNA]</scope>
    <source>
        <strain evidence="1">S2</strain>
        <tissue evidence="1">Leaf</tissue>
    </source>
</reference>
<reference evidence="2" key="2">
    <citation type="submission" date="2019-10" db="EMBL/GenBank/DDBJ databases">
        <title>A de novo genome assembly of a pear dwarfing rootstock.</title>
        <authorList>
            <person name="Wang F."/>
            <person name="Wang J."/>
            <person name="Li S."/>
            <person name="Zhang Y."/>
            <person name="Fang M."/>
            <person name="Ma L."/>
            <person name="Zhao Y."/>
            <person name="Jiang S."/>
        </authorList>
    </citation>
    <scope>NUCLEOTIDE SEQUENCE [LARGE SCALE GENOMIC DNA]</scope>
</reference>
<dbReference type="EMBL" id="SMOL01000768">
    <property type="protein sequence ID" value="KAB2598624.1"/>
    <property type="molecule type" value="Genomic_DNA"/>
</dbReference>
<evidence type="ECO:0000313" key="1">
    <source>
        <dbReference type="EMBL" id="KAB2598624.1"/>
    </source>
</evidence>
<protein>
    <submittedName>
        <fullName evidence="1">TMV resistance protein N-like</fullName>
    </submittedName>
</protein>
<gene>
    <name evidence="1" type="ORF">D8674_001544</name>
</gene>
<feature type="non-terminal residue" evidence="1">
    <location>
        <position position="1"/>
    </location>
</feature>
<keyword evidence="2" id="KW-1185">Reference proteome</keyword>
<proteinExistence type="predicted"/>
<evidence type="ECO:0000313" key="2">
    <source>
        <dbReference type="Proteomes" id="UP000327157"/>
    </source>
</evidence>
<name>A0A5N5FJW0_9ROSA</name>
<organism evidence="1 2">
    <name type="scientific">Pyrus ussuriensis x Pyrus communis</name>
    <dbReference type="NCBI Taxonomy" id="2448454"/>
    <lineage>
        <taxon>Eukaryota</taxon>
        <taxon>Viridiplantae</taxon>
        <taxon>Streptophyta</taxon>
        <taxon>Embryophyta</taxon>
        <taxon>Tracheophyta</taxon>
        <taxon>Spermatophyta</taxon>
        <taxon>Magnoliopsida</taxon>
        <taxon>eudicotyledons</taxon>
        <taxon>Gunneridae</taxon>
        <taxon>Pentapetalae</taxon>
        <taxon>rosids</taxon>
        <taxon>fabids</taxon>
        <taxon>Rosales</taxon>
        <taxon>Rosaceae</taxon>
        <taxon>Amygdaloideae</taxon>
        <taxon>Maleae</taxon>
        <taxon>Pyrus</taxon>
    </lineage>
</organism>
<comment type="caution">
    <text evidence="1">The sequence shown here is derived from an EMBL/GenBank/DDBJ whole genome shotgun (WGS) entry which is preliminary data.</text>
</comment>
<dbReference type="OrthoDB" id="1166699at2759"/>
<accession>A0A5N5FJW0</accession>
<reference evidence="1 2" key="3">
    <citation type="submission" date="2019-11" db="EMBL/GenBank/DDBJ databases">
        <title>A de novo genome assembly of a pear dwarfing rootstock.</title>
        <authorList>
            <person name="Wang F."/>
            <person name="Wang J."/>
            <person name="Li S."/>
            <person name="Zhang Y."/>
            <person name="Fang M."/>
            <person name="Ma L."/>
            <person name="Zhao Y."/>
            <person name="Jiang S."/>
        </authorList>
    </citation>
    <scope>NUCLEOTIDE SEQUENCE [LARGE SCALE GENOMIC DNA]</scope>
    <source>
        <strain evidence="1">S2</strain>
        <tissue evidence="1">Leaf</tissue>
    </source>
</reference>
<dbReference type="Proteomes" id="UP000327157">
    <property type="component" value="Chromosome 1"/>
</dbReference>
<sequence length="146" mass="16562">QVAHYTSDLSALCFCTFKGEHGEHGFCFDLLDLSITRGRLLESDYVILGHQFSSIASEGVEFVSFMPIVRSMIQPEQFHFQEQHYHHENSEAELRAFGKSLVRVAHSERNREGCCYNEGEQNGSDTSDAEDLYSKRLVLPDGAKEN</sequence>